<feature type="region of interest" description="Disordered" evidence="1">
    <location>
        <begin position="22"/>
        <end position="93"/>
    </location>
</feature>
<dbReference type="AlphaFoldDB" id="A0A175YK20"/>
<sequence length="174" mass="18651">MKRNASSTTKMVLQSEMFPGGYKQQSYSHDGYSSSGYGQGPMHMGPTPSFSSSQMMHSGTHGHGHGQHHHSTTDFQSSASNGHMSGPFTHGNSFSHGMPAGGYGSSYTSNFSHGMPTGSYGTSYHGATVGPMGSKIESLKHDYNNYGHSSMMHSPMHGGHQSAEWKLKSIEDDD</sequence>
<feature type="compositionally biased region" description="Basic residues" evidence="1">
    <location>
        <begin position="60"/>
        <end position="70"/>
    </location>
</feature>
<dbReference type="EMBL" id="LNRQ01000009">
    <property type="protein sequence ID" value="KZM83590.1"/>
    <property type="molecule type" value="Genomic_DNA"/>
</dbReference>
<gene>
    <name evidence="2" type="ORF">DCAR_031159</name>
</gene>
<feature type="compositionally biased region" description="Low complexity" evidence="1">
    <location>
        <begin position="24"/>
        <end position="36"/>
    </location>
</feature>
<dbReference type="Gramene" id="KZM83590">
    <property type="protein sequence ID" value="KZM83590"/>
    <property type="gene ID" value="DCAR_031159"/>
</dbReference>
<comment type="caution">
    <text evidence="2">The sequence shown here is derived from an EMBL/GenBank/DDBJ whole genome shotgun (WGS) entry which is preliminary data.</text>
</comment>
<evidence type="ECO:0000313" key="2">
    <source>
        <dbReference type="EMBL" id="KZM83590.1"/>
    </source>
</evidence>
<feature type="region of interest" description="Disordered" evidence="1">
    <location>
        <begin position="154"/>
        <end position="174"/>
    </location>
</feature>
<feature type="compositionally biased region" description="Basic and acidic residues" evidence="1">
    <location>
        <begin position="163"/>
        <end position="174"/>
    </location>
</feature>
<organism evidence="2">
    <name type="scientific">Daucus carota subsp. sativus</name>
    <name type="common">Carrot</name>
    <dbReference type="NCBI Taxonomy" id="79200"/>
    <lineage>
        <taxon>Eukaryota</taxon>
        <taxon>Viridiplantae</taxon>
        <taxon>Streptophyta</taxon>
        <taxon>Embryophyta</taxon>
        <taxon>Tracheophyta</taxon>
        <taxon>Spermatophyta</taxon>
        <taxon>Magnoliopsida</taxon>
        <taxon>eudicotyledons</taxon>
        <taxon>Gunneridae</taxon>
        <taxon>Pentapetalae</taxon>
        <taxon>asterids</taxon>
        <taxon>campanulids</taxon>
        <taxon>Apiales</taxon>
        <taxon>Apiaceae</taxon>
        <taxon>Apioideae</taxon>
        <taxon>Scandiceae</taxon>
        <taxon>Daucinae</taxon>
        <taxon>Daucus</taxon>
        <taxon>Daucus sect. Daucus</taxon>
    </lineage>
</organism>
<evidence type="ECO:0000256" key="1">
    <source>
        <dbReference type="SAM" id="MobiDB-lite"/>
    </source>
</evidence>
<proteinExistence type="predicted"/>
<feature type="compositionally biased region" description="Polar residues" evidence="1">
    <location>
        <begin position="73"/>
        <end position="83"/>
    </location>
</feature>
<protein>
    <submittedName>
        <fullName evidence="2">Uncharacterized protein</fullName>
    </submittedName>
</protein>
<dbReference type="KEGG" id="dcr:108202907"/>
<name>A0A175YK20_DAUCS</name>
<reference evidence="2" key="1">
    <citation type="journal article" date="2016" name="Nat. Genet.">
        <title>A high-quality carrot genome assembly provides new insights into carotenoid accumulation and asterid genome evolution.</title>
        <authorList>
            <person name="Iorizzo M."/>
            <person name="Ellison S."/>
            <person name="Senalik D."/>
            <person name="Zeng P."/>
            <person name="Satapoomin P."/>
            <person name="Huang J."/>
            <person name="Bowman M."/>
            <person name="Iovene M."/>
            <person name="Sanseverino W."/>
            <person name="Cavagnaro P."/>
            <person name="Yildiz M."/>
            <person name="Macko-Podgorni A."/>
            <person name="Moranska E."/>
            <person name="Grzebelus E."/>
            <person name="Grzebelus D."/>
            <person name="Ashrafi H."/>
            <person name="Zheng Z."/>
            <person name="Cheng S."/>
            <person name="Spooner D."/>
            <person name="Van Deynze A."/>
            <person name="Simon P."/>
        </authorList>
    </citation>
    <scope>NUCLEOTIDE SEQUENCE [LARGE SCALE GENOMIC DNA]</scope>
    <source>
        <tissue evidence="2">Leaf</tissue>
    </source>
</reference>
<accession>A0A175YK20</accession>